<sequence>MSDDVRSDLNGGFIAVDSMVEAGDTDATAMVSGKTMATTMVPGKPIWNGKRSDGGVGQRRSGERRCMSIFFRKSLSLFDFLPLILPQTPERMRRKKKSLPLITIPLLSSVHCTRNDREMAHEKRRR</sequence>
<dbReference type="AlphaFoldDB" id="A0AAV2F535"/>
<keyword evidence="2" id="KW-1185">Reference proteome</keyword>
<evidence type="ECO:0000313" key="1">
    <source>
        <dbReference type="EMBL" id="CAL1393330.1"/>
    </source>
</evidence>
<evidence type="ECO:0000313" key="2">
    <source>
        <dbReference type="Proteomes" id="UP001497516"/>
    </source>
</evidence>
<gene>
    <name evidence="1" type="ORF">LTRI10_LOCUS33915</name>
</gene>
<protein>
    <submittedName>
        <fullName evidence="1">Uncharacterized protein</fullName>
    </submittedName>
</protein>
<proteinExistence type="predicted"/>
<accession>A0AAV2F535</accession>
<dbReference type="Proteomes" id="UP001497516">
    <property type="component" value="Chromosome 6"/>
</dbReference>
<dbReference type="EMBL" id="OZ034819">
    <property type="protein sequence ID" value="CAL1393330.1"/>
    <property type="molecule type" value="Genomic_DNA"/>
</dbReference>
<organism evidence="1 2">
    <name type="scientific">Linum trigynum</name>
    <dbReference type="NCBI Taxonomy" id="586398"/>
    <lineage>
        <taxon>Eukaryota</taxon>
        <taxon>Viridiplantae</taxon>
        <taxon>Streptophyta</taxon>
        <taxon>Embryophyta</taxon>
        <taxon>Tracheophyta</taxon>
        <taxon>Spermatophyta</taxon>
        <taxon>Magnoliopsida</taxon>
        <taxon>eudicotyledons</taxon>
        <taxon>Gunneridae</taxon>
        <taxon>Pentapetalae</taxon>
        <taxon>rosids</taxon>
        <taxon>fabids</taxon>
        <taxon>Malpighiales</taxon>
        <taxon>Linaceae</taxon>
        <taxon>Linum</taxon>
    </lineage>
</organism>
<name>A0AAV2F535_9ROSI</name>
<reference evidence="1 2" key="1">
    <citation type="submission" date="2024-04" db="EMBL/GenBank/DDBJ databases">
        <authorList>
            <person name="Fracassetti M."/>
        </authorList>
    </citation>
    <scope>NUCLEOTIDE SEQUENCE [LARGE SCALE GENOMIC DNA]</scope>
</reference>